<dbReference type="PANTHER" id="PTHR21666:SF289">
    <property type="entry name" value="L-ALA--D-GLU ENDOPEPTIDASE"/>
    <property type="match status" value="1"/>
</dbReference>
<dbReference type="PANTHER" id="PTHR21666">
    <property type="entry name" value="PEPTIDASE-RELATED"/>
    <property type="match status" value="1"/>
</dbReference>
<dbReference type="InterPro" id="IPR050570">
    <property type="entry name" value="Cell_wall_metabolism_enzyme"/>
</dbReference>
<dbReference type="RefSeq" id="WP_281832947.1">
    <property type="nucleotide sequence ID" value="NZ_BSDY01000001.1"/>
</dbReference>
<reference evidence="3" key="1">
    <citation type="submission" date="2022-12" db="EMBL/GenBank/DDBJ databases">
        <title>Reference genome sequencing for broad-spectrum identification of bacterial and archaeal isolates by mass spectrometry.</title>
        <authorList>
            <person name="Sekiguchi Y."/>
            <person name="Tourlousse D.M."/>
        </authorList>
    </citation>
    <scope>NUCLEOTIDE SEQUENCE</scope>
    <source>
        <strain evidence="3">10succ1</strain>
    </source>
</reference>
<name>A0A9W6GGK1_9FUSO</name>
<organism evidence="3 4">
    <name type="scientific">Propionigenium maris DSM 9537</name>
    <dbReference type="NCBI Taxonomy" id="1123000"/>
    <lineage>
        <taxon>Bacteria</taxon>
        <taxon>Fusobacteriati</taxon>
        <taxon>Fusobacteriota</taxon>
        <taxon>Fusobacteriia</taxon>
        <taxon>Fusobacteriales</taxon>
        <taxon>Fusobacteriaceae</taxon>
        <taxon>Propionigenium</taxon>
    </lineage>
</organism>
<accession>A0A9W6GGK1</accession>
<proteinExistence type="predicted"/>
<dbReference type="CDD" id="cd12797">
    <property type="entry name" value="M23_peptidase"/>
    <property type="match status" value="1"/>
</dbReference>
<gene>
    <name evidence="3" type="ORF">PM10SUCC1_03790</name>
</gene>
<dbReference type="SMART" id="SM00257">
    <property type="entry name" value="LysM"/>
    <property type="match status" value="2"/>
</dbReference>
<dbReference type="SUPFAM" id="SSF51261">
    <property type="entry name" value="Duplicated hybrid motif"/>
    <property type="match status" value="1"/>
</dbReference>
<dbReference type="CDD" id="cd00118">
    <property type="entry name" value="LysM"/>
    <property type="match status" value="2"/>
</dbReference>
<dbReference type="Gene3D" id="2.70.70.10">
    <property type="entry name" value="Glucose Permease (Domain IIA)"/>
    <property type="match status" value="1"/>
</dbReference>
<dbReference type="FunFam" id="2.70.70.10:FF:000006">
    <property type="entry name" value="M23 family peptidase"/>
    <property type="match status" value="1"/>
</dbReference>
<dbReference type="PROSITE" id="PS51782">
    <property type="entry name" value="LYSM"/>
    <property type="match status" value="2"/>
</dbReference>
<dbReference type="Pfam" id="PF01476">
    <property type="entry name" value="LysM"/>
    <property type="match status" value="2"/>
</dbReference>
<evidence type="ECO:0000259" key="2">
    <source>
        <dbReference type="PROSITE" id="PS51782"/>
    </source>
</evidence>
<dbReference type="Pfam" id="PF01551">
    <property type="entry name" value="Peptidase_M23"/>
    <property type="match status" value="1"/>
</dbReference>
<comment type="caution">
    <text evidence="3">The sequence shown here is derived from an EMBL/GenBank/DDBJ whole genome shotgun (WGS) entry which is preliminary data.</text>
</comment>
<protein>
    <recommendedName>
        <fullName evidence="2">LysM domain-containing protein</fullName>
    </recommendedName>
</protein>
<dbReference type="Gene3D" id="3.10.350.10">
    <property type="entry name" value="LysM domain"/>
    <property type="match status" value="2"/>
</dbReference>
<dbReference type="PROSITE" id="PS51257">
    <property type="entry name" value="PROKAR_LIPOPROTEIN"/>
    <property type="match status" value="1"/>
</dbReference>
<dbReference type="AlphaFoldDB" id="A0A9W6GGK1"/>
<feature type="domain" description="LysM" evidence="2">
    <location>
        <begin position="76"/>
        <end position="119"/>
    </location>
</feature>
<dbReference type="EMBL" id="BSDY01000001">
    <property type="protein sequence ID" value="GLI54864.1"/>
    <property type="molecule type" value="Genomic_DNA"/>
</dbReference>
<keyword evidence="4" id="KW-1185">Reference proteome</keyword>
<evidence type="ECO:0000313" key="3">
    <source>
        <dbReference type="EMBL" id="GLI54864.1"/>
    </source>
</evidence>
<evidence type="ECO:0000313" key="4">
    <source>
        <dbReference type="Proteomes" id="UP001144471"/>
    </source>
</evidence>
<dbReference type="InterPro" id="IPR036779">
    <property type="entry name" value="LysM_dom_sf"/>
</dbReference>
<dbReference type="GO" id="GO:0004222">
    <property type="term" value="F:metalloendopeptidase activity"/>
    <property type="evidence" value="ECO:0007669"/>
    <property type="project" value="TreeGrafter"/>
</dbReference>
<evidence type="ECO:0000256" key="1">
    <source>
        <dbReference type="ARBA" id="ARBA00022729"/>
    </source>
</evidence>
<dbReference type="InterPro" id="IPR016047">
    <property type="entry name" value="M23ase_b-sheet_dom"/>
</dbReference>
<dbReference type="InterPro" id="IPR011055">
    <property type="entry name" value="Dup_hybrid_motif"/>
</dbReference>
<dbReference type="Proteomes" id="UP001144471">
    <property type="component" value="Unassembled WGS sequence"/>
</dbReference>
<dbReference type="InterPro" id="IPR018392">
    <property type="entry name" value="LysM"/>
</dbReference>
<feature type="domain" description="LysM" evidence="2">
    <location>
        <begin position="22"/>
        <end position="65"/>
    </location>
</feature>
<sequence>MGRLKKIALGSLFLILAGCSSNYHTVKRNETLYSISARNKISVNEIMDLNNMTSAKVYEGQRLLLKGEKKKSTKSTYHVVKRGETLYRISARYNVNVDDLKRYNNLRDNNIQVGQKIYLMPGQTNARVASSSSSRNNLSSPTLRSFRKPLKSISINSPYGTRVHPVTKRRTTHHGVDLRAAMNTPVYAPYAGVVTYSGWMNGYGKIVIIDHGGGYTTRYAHLNRWIVGKGTKVKKGQLIAKTGNTGLSTGPHLHYEIRKNGNTIDPASTL</sequence>
<keyword evidence="1" id="KW-0732">Signal</keyword>